<protein>
    <submittedName>
        <fullName evidence="12">2Fe-2S iron-sulfur cluster-binding protein</fullName>
    </submittedName>
</protein>
<dbReference type="EMBL" id="JBHSEN010000001">
    <property type="protein sequence ID" value="MFC4429390.1"/>
    <property type="molecule type" value="Genomic_DNA"/>
</dbReference>
<evidence type="ECO:0000256" key="8">
    <source>
        <dbReference type="ARBA" id="ARBA00023014"/>
    </source>
</evidence>
<reference evidence="13" key="1">
    <citation type="journal article" date="2019" name="Int. J. Syst. Evol. Microbiol.">
        <title>The Global Catalogue of Microorganisms (GCM) 10K type strain sequencing project: providing services to taxonomists for standard genome sequencing and annotation.</title>
        <authorList>
            <consortium name="The Broad Institute Genomics Platform"/>
            <consortium name="The Broad Institute Genome Sequencing Center for Infectious Disease"/>
            <person name="Wu L."/>
            <person name="Ma J."/>
        </authorList>
    </citation>
    <scope>NUCLEOTIDE SEQUENCE [LARGE SCALE GENOMIC DNA]</scope>
    <source>
        <strain evidence="13">CGMCC 1.12125</strain>
    </source>
</reference>
<dbReference type="InterPro" id="IPR036010">
    <property type="entry name" value="2Fe-2S_ferredoxin-like_sf"/>
</dbReference>
<sequence length="501" mass="53079">MTISTTLTTIPEVRRVRGLEMPWNRVARATADLPFAAAARALDPWYPQEFLAECVQTIPEAGGMLTVVMRRTDGAPLAFRSGQYLNIAFPVFGPDAEPVNRSYSLSSAPTEPWTFAITVKREEGGTVSPWIHENIRPGSVLEVLGPVGAFHLPDYDRRARYLFLAAGSGITPLMSMIRTIHSLPGRADVVMLYHGAAPGTFAFSHELEHLAAVDSRITVYYSLGDRSVPGTWEGMVGRLTSEMVDTVVPDANGRKVFACGPEGYIDVAAELLEKVGVDETSIFVESFSGTHEIVQEYREEVALAGSFAEEYAAAQDAAREAAREAPADAIDPPTGALDLYRIAELSAAEGDGATAAPENSAPADSAPANSAPADSAPANPAPAESAPANPTPSGPAESGETGQADPSTFEVVGEGSLTMSFLRTRLNVRIDPQANVLDAAREAGVRIGANCREGMCGSCKVVKISGEVDMNHQGGIRAREIDAGKFLPCCSTAQTDLVVDA</sequence>
<keyword evidence="3" id="KW-0001">2Fe-2S</keyword>
<evidence type="ECO:0000313" key="12">
    <source>
        <dbReference type="EMBL" id="MFC4429390.1"/>
    </source>
</evidence>
<feature type="domain" description="FAD-binding FR-type" evidence="11">
    <location>
        <begin position="47"/>
        <end position="153"/>
    </location>
</feature>
<dbReference type="Pfam" id="PF00111">
    <property type="entry name" value="Fer2"/>
    <property type="match status" value="1"/>
</dbReference>
<dbReference type="PANTHER" id="PTHR47354:SF6">
    <property type="entry name" value="NADH OXIDOREDUCTASE HCR"/>
    <property type="match status" value="1"/>
</dbReference>
<keyword evidence="7" id="KW-0408">Iron</keyword>
<name>A0ABV8XYA1_9MICC</name>
<dbReference type="Gene3D" id="3.10.20.30">
    <property type="match status" value="1"/>
</dbReference>
<evidence type="ECO:0000256" key="3">
    <source>
        <dbReference type="ARBA" id="ARBA00022714"/>
    </source>
</evidence>
<accession>A0ABV8XYA1</accession>
<dbReference type="InterPro" id="IPR001041">
    <property type="entry name" value="2Fe-2S_ferredoxin-type"/>
</dbReference>
<evidence type="ECO:0000256" key="2">
    <source>
        <dbReference type="ARBA" id="ARBA00022630"/>
    </source>
</evidence>
<dbReference type="Proteomes" id="UP001595965">
    <property type="component" value="Unassembled WGS sequence"/>
</dbReference>
<dbReference type="PROSITE" id="PS51384">
    <property type="entry name" value="FAD_FR"/>
    <property type="match status" value="1"/>
</dbReference>
<dbReference type="RefSeq" id="WP_344228486.1">
    <property type="nucleotide sequence ID" value="NZ_BAAALH010000002.1"/>
</dbReference>
<organism evidence="12 13">
    <name type="scientific">Citricoccus alkalitolerans</name>
    <dbReference type="NCBI Taxonomy" id="246603"/>
    <lineage>
        <taxon>Bacteria</taxon>
        <taxon>Bacillati</taxon>
        <taxon>Actinomycetota</taxon>
        <taxon>Actinomycetes</taxon>
        <taxon>Micrococcales</taxon>
        <taxon>Micrococcaceae</taxon>
        <taxon>Citricoccus</taxon>
    </lineage>
</organism>
<keyword evidence="6" id="KW-0560">Oxidoreductase</keyword>
<keyword evidence="13" id="KW-1185">Reference proteome</keyword>
<evidence type="ECO:0000256" key="1">
    <source>
        <dbReference type="ARBA" id="ARBA00001974"/>
    </source>
</evidence>
<dbReference type="Gene3D" id="2.40.30.10">
    <property type="entry name" value="Translation factors"/>
    <property type="match status" value="1"/>
</dbReference>
<comment type="cofactor">
    <cofactor evidence="1">
        <name>FAD</name>
        <dbReference type="ChEBI" id="CHEBI:57692"/>
    </cofactor>
</comment>
<evidence type="ECO:0000256" key="7">
    <source>
        <dbReference type="ARBA" id="ARBA00023004"/>
    </source>
</evidence>
<keyword evidence="4" id="KW-0479">Metal-binding</keyword>
<dbReference type="PROSITE" id="PS51085">
    <property type="entry name" value="2FE2S_FER_2"/>
    <property type="match status" value="1"/>
</dbReference>
<dbReference type="InterPro" id="IPR008333">
    <property type="entry name" value="Cbr1-like_FAD-bd_dom"/>
</dbReference>
<dbReference type="SUPFAM" id="SSF54292">
    <property type="entry name" value="2Fe-2S ferredoxin-like"/>
    <property type="match status" value="1"/>
</dbReference>
<dbReference type="Pfam" id="PF00175">
    <property type="entry name" value="NAD_binding_1"/>
    <property type="match status" value="1"/>
</dbReference>
<feature type="compositionally biased region" description="Low complexity" evidence="9">
    <location>
        <begin position="355"/>
        <end position="388"/>
    </location>
</feature>
<feature type="region of interest" description="Disordered" evidence="9">
    <location>
        <begin position="350"/>
        <end position="408"/>
    </location>
</feature>
<evidence type="ECO:0000313" key="13">
    <source>
        <dbReference type="Proteomes" id="UP001595965"/>
    </source>
</evidence>
<dbReference type="InterPro" id="IPR006058">
    <property type="entry name" value="2Fe2S_fd_BS"/>
</dbReference>
<comment type="caution">
    <text evidence="12">The sequence shown here is derived from an EMBL/GenBank/DDBJ whole genome shotgun (WGS) entry which is preliminary data.</text>
</comment>
<feature type="domain" description="2Fe-2S ferredoxin-type" evidence="10">
    <location>
        <begin position="417"/>
        <end position="501"/>
    </location>
</feature>
<dbReference type="InterPro" id="IPR012675">
    <property type="entry name" value="Beta-grasp_dom_sf"/>
</dbReference>
<dbReference type="PROSITE" id="PS00197">
    <property type="entry name" value="2FE2S_FER_1"/>
    <property type="match status" value="1"/>
</dbReference>
<evidence type="ECO:0000256" key="5">
    <source>
        <dbReference type="ARBA" id="ARBA00022827"/>
    </source>
</evidence>
<keyword evidence="8" id="KW-0411">Iron-sulfur</keyword>
<evidence type="ECO:0000256" key="4">
    <source>
        <dbReference type="ARBA" id="ARBA00022723"/>
    </source>
</evidence>
<evidence type="ECO:0000256" key="9">
    <source>
        <dbReference type="SAM" id="MobiDB-lite"/>
    </source>
</evidence>
<dbReference type="Gene3D" id="3.40.50.80">
    <property type="entry name" value="Nucleotide-binding domain of ferredoxin-NADP reductase (FNR) module"/>
    <property type="match status" value="1"/>
</dbReference>
<gene>
    <name evidence="12" type="ORF">ACFO0K_06830</name>
</gene>
<dbReference type="SUPFAM" id="SSF63380">
    <property type="entry name" value="Riboflavin synthase domain-like"/>
    <property type="match status" value="1"/>
</dbReference>
<dbReference type="CDD" id="cd00207">
    <property type="entry name" value="fer2"/>
    <property type="match status" value="1"/>
</dbReference>
<proteinExistence type="predicted"/>
<dbReference type="PANTHER" id="PTHR47354">
    <property type="entry name" value="NADH OXIDOREDUCTASE HCR"/>
    <property type="match status" value="1"/>
</dbReference>
<evidence type="ECO:0000256" key="6">
    <source>
        <dbReference type="ARBA" id="ARBA00023002"/>
    </source>
</evidence>
<dbReference type="InterPro" id="IPR050415">
    <property type="entry name" value="MRET"/>
</dbReference>
<dbReference type="Pfam" id="PF00970">
    <property type="entry name" value="FAD_binding_6"/>
    <property type="match status" value="1"/>
</dbReference>
<dbReference type="InterPro" id="IPR017927">
    <property type="entry name" value="FAD-bd_FR_type"/>
</dbReference>
<dbReference type="SUPFAM" id="SSF52343">
    <property type="entry name" value="Ferredoxin reductase-like, C-terminal NADP-linked domain"/>
    <property type="match status" value="1"/>
</dbReference>
<dbReference type="InterPro" id="IPR017938">
    <property type="entry name" value="Riboflavin_synthase-like_b-brl"/>
</dbReference>
<evidence type="ECO:0000259" key="10">
    <source>
        <dbReference type="PROSITE" id="PS51085"/>
    </source>
</evidence>
<dbReference type="PRINTS" id="PR00410">
    <property type="entry name" value="PHEHYDRXLASE"/>
</dbReference>
<keyword evidence="2" id="KW-0285">Flavoprotein</keyword>
<evidence type="ECO:0000259" key="11">
    <source>
        <dbReference type="PROSITE" id="PS51384"/>
    </source>
</evidence>
<dbReference type="InterPro" id="IPR001433">
    <property type="entry name" value="OxRdtase_FAD/NAD-bd"/>
</dbReference>
<dbReference type="InterPro" id="IPR039261">
    <property type="entry name" value="FNR_nucleotide-bd"/>
</dbReference>
<keyword evidence="5" id="KW-0274">FAD</keyword>